<sequence length="163" mass="18844">MKYLLSLFSIIFLFSCTSQKMSSSKYSTIEYEAGACFGSCPIFKMTINPDRTAVLEAEHFNFSKEFSKGEFSNPREGTFKTTIKEADYKKLITLLEGLDIKSLNEKYGSRNITDLSTSYLRVKFSDGSEKNVEDYGKRGSEKLIKVYHFFEDLKHNQQWEKVQ</sequence>
<dbReference type="RefSeq" id="WP_115950043.1">
    <property type="nucleotide sequence ID" value="NZ_QNVS01000022.1"/>
</dbReference>
<dbReference type="PROSITE" id="PS51257">
    <property type="entry name" value="PROKAR_LIPOPROTEIN"/>
    <property type="match status" value="1"/>
</dbReference>
<reference evidence="3 4" key="1">
    <citation type="journal article" date="2006" name="Int. J. Syst. Evol. Microbiol.">
        <title>Chryseobacterium piscium sp. nov., isolated from fish of the South Atlantic Ocean off South Africa.</title>
        <authorList>
            <person name="de Beer H."/>
            <person name="Hugo C.J."/>
            <person name="Jooste P.J."/>
            <person name="Vancanneyt M."/>
            <person name="Coenye T."/>
            <person name="Vandamme P."/>
        </authorList>
    </citation>
    <scope>NUCLEOTIDE SEQUENCE [LARGE SCALE GENOMIC DNA]</scope>
    <source>
        <strain evidence="3 4">CCUG 51923</strain>
    </source>
</reference>
<dbReference type="InterPro" id="IPR045497">
    <property type="entry name" value="DUF6438"/>
</dbReference>
<organism evidence="3 4">
    <name type="scientific">Chryseobacterium piscium</name>
    <dbReference type="NCBI Taxonomy" id="333702"/>
    <lineage>
        <taxon>Bacteria</taxon>
        <taxon>Pseudomonadati</taxon>
        <taxon>Bacteroidota</taxon>
        <taxon>Flavobacteriia</taxon>
        <taxon>Flavobacteriales</taxon>
        <taxon>Weeksellaceae</taxon>
        <taxon>Chryseobacterium group</taxon>
        <taxon>Chryseobacterium</taxon>
    </lineage>
</organism>
<evidence type="ECO:0000313" key="3">
    <source>
        <dbReference type="EMBL" id="REC54613.1"/>
    </source>
</evidence>
<dbReference type="Pfam" id="PF20033">
    <property type="entry name" value="DUF6438"/>
    <property type="match status" value="1"/>
</dbReference>
<evidence type="ECO:0000259" key="2">
    <source>
        <dbReference type="Pfam" id="PF20033"/>
    </source>
</evidence>
<proteinExistence type="predicted"/>
<dbReference type="AlphaFoldDB" id="A0A3D9BM57"/>
<keyword evidence="4" id="KW-1185">Reference proteome</keyword>
<dbReference type="Proteomes" id="UP000256512">
    <property type="component" value="Unassembled WGS sequence"/>
</dbReference>
<feature type="domain" description="DUF6438" evidence="2">
    <location>
        <begin position="28"/>
        <end position="153"/>
    </location>
</feature>
<feature type="chain" id="PRO_5017647610" description="DUF6438 domain-containing protein" evidence="1">
    <location>
        <begin position="21"/>
        <end position="163"/>
    </location>
</feature>
<gene>
    <name evidence="3" type="ORF">DRF62_09185</name>
</gene>
<evidence type="ECO:0000313" key="4">
    <source>
        <dbReference type="Proteomes" id="UP000256512"/>
    </source>
</evidence>
<keyword evidence="1" id="KW-0732">Signal</keyword>
<name>A0A3D9BM57_9FLAO</name>
<feature type="signal peptide" evidence="1">
    <location>
        <begin position="1"/>
        <end position="20"/>
    </location>
</feature>
<dbReference type="EMBL" id="QNVS01000022">
    <property type="protein sequence ID" value="REC54613.1"/>
    <property type="molecule type" value="Genomic_DNA"/>
</dbReference>
<accession>A0A3D9BM57</accession>
<comment type="caution">
    <text evidence="3">The sequence shown here is derived from an EMBL/GenBank/DDBJ whole genome shotgun (WGS) entry which is preliminary data.</text>
</comment>
<evidence type="ECO:0000256" key="1">
    <source>
        <dbReference type="SAM" id="SignalP"/>
    </source>
</evidence>
<protein>
    <recommendedName>
        <fullName evidence="2">DUF6438 domain-containing protein</fullName>
    </recommendedName>
</protein>